<evidence type="ECO:0000313" key="3">
    <source>
        <dbReference type="Proteomes" id="UP000645828"/>
    </source>
</evidence>
<organism evidence="2 3">
    <name type="scientific">Nyctereutes procyonoides</name>
    <name type="common">Raccoon dog</name>
    <name type="synonym">Canis procyonoides</name>
    <dbReference type="NCBI Taxonomy" id="34880"/>
    <lineage>
        <taxon>Eukaryota</taxon>
        <taxon>Metazoa</taxon>
        <taxon>Chordata</taxon>
        <taxon>Craniata</taxon>
        <taxon>Vertebrata</taxon>
        <taxon>Euteleostomi</taxon>
        <taxon>Mammalia</taxon>
        <taxon>Eutheria</taxon>
        <taxon>Laurasiatheria</taxon>
        <taxon>Carnivora</taxon>
        <taxon>Caniformia</taxon>
        <taxon>Canidae</taxon>
        <taxon>Nyctereutes</taxon>
    </lineage>
</organism>
<dbReference type="AlphaFoldDB" id="A0A811ZKV5"/>
<feature type="compositionally biased region" description="Low complexity" evidence="1">
    <location>
        <begin position="112"/>
        <end position="122"/>
    </location>
</feature>
<reference evidence="2" key="1">
    <citation type="submission" date="2020-12" db="EMBL/GenBank/DDBJ databases">
        <authorList>
            <consortium name="Molecular Ecology Group"/>
        </authorList>
    </citation>
    <scope>NUCLEOTIDE SEQUENCE</scope>
    <source>
        <strain evidence="2">TBG_1078</strain>
    </source>
</reference>
<gene>
    <name evidence="2" type="ORF">NYPRO_LOCUS22110</name>
</gene>
<evidence type="ECO:0000256" key="1">
    <source>
        <dbReference type="SAM" id="MobiDB-lite"/>
    </source>
</evidence>
<feature type="region of interest" description="Disordered" evidence="1">
    <location>
        <begin position="1"/>
        <end position="46"/>
    </location>
</feature>
<sequence length="150" mass="15684">MEVCSSGSRESGGRGGEAAGLGPTRGRPRGRGRGRGAAGEREPRIMSGFVFLRARGSLRMMLIFFPPQLAEKRNRDSVGGERGEERRGSGGGGETRGGRASGACGRKRRLGARGAAREPAAGLLHRPAAHSALGPGPPRSIAPRHWRVPA</sequence>
<accession>A0A811ZKV5</accession>
<keyword evidence="3" id="KW-1185">Reference proteome</keyword>
<feature type="compositionally biased region" description="Basic and acidic residues" evidence="1">
    <location>
        <begin position="70"/>
        <end position="88"/>
    </location>
</feature>
<comment type="caution">
    <text evidence="2">The sequence shown here is derived from an EMBL/GenBank/DDBJ whole genome shotgun (WGS) entry which is preliminary data.</text>
</comment>
<name>A0A811ZKV5_NYCPR</name>
<protein>
    <submittedName>
        <fullName evidence="2">(raccoon dog) hypothetical protein</fullName>
    </submittedName>
</protein>
<feature type="region of interest" description="Disordered" evidence="1">
    <location>
        <begin position="65"/>
        <end position="150"/>
    </location>
</feature>
<evidence type="ECO:0000313" key="2">
    <source>
        <dbReference type="EMBL" id="CAD7689316.1"/>
    </source>
</evidence>
<dbReference type="EMBL" id="CAJHUB010000769">
    <property type="protein sequence ID" value="CAD7689316.1"/>
    <property type="molecule type" value="Genomic_DNA"/>
</dbReference>
<dbReference type="Proteomes" id="UP000645828">
    <property type="component" value="Unassembled WGS sequence"/>
</dbReference>
<proteinExistence type="predicted"/>